<dbReference type="CDD" id="cd22231">
    <property type="entry name" value="RHH_NikR_HicB-like"/>
    <property type="match status" value="1"/>
</dbReference>
<keyword evidence="2" id="KW-1185">Reference proteome</keyword>
<dbReference type="Gene3D" id="1.10.1220.10">
    <property type="entry name" value="Met repressor-like"/>
    <property type="match status" value="1"/>
</dbReference>
<organism evidence="1 2">
    <name type="scientific">Candidatus Promineifilum breve</name>
    <dbReference type="NCBI Taxonomy" id="1806508"/>
    <lineage>
        <taxon>Bacteria</taxon>
        <taxon>Bacillati</taxon>
        <taxon>Chloroflexota</taxon>
        <taxon>Ardenticatenia</taxon>
        <taxon>Candidatus Promineifilales</taxon>
        <taxon>Candidatus Promineifilaceae</taxon>
        <taxon>Candidatus Promineifilum</taxon>
    </lineage>
</organism>
<dbReference type="GO" id="GO:0006355">
    <property type="term" value="P:regulation of DNA-templated transcription"/>
    <property type="evidence" value="ECO:0007669"/>
    <property type="project" value="InterPro"/>
</dbReference>
<accession>A0A170PGX0</accession>
<dbReference type="EMBL" id="LN890655">
    <property type="protein sequence ID" value="CUS03993.2"/>
    <property type="molecule type" value="Genomic_DNA"/>
</dbReference>
<reference evidence="1" key="1">
    <citation type="submission" date="2016-01" db="EMBL/GenBank/DDBJ databases">
        <authorList>
            <person name="Mcilroy J.S."/>
            <person name="Karst M S."/>
            <person name="Albertsen M."/>
        </authorList>
    </citation>
    <scope>NUCLEOTIDE SEQUENCE</scope>
    <source>
        <strain evidence="1">Cfx-K</strain>
    </source>
</reference>
<proteinExistence type="predicted"/>
<dbReference type="Proteomes" id="UP000215027">
    <property type="component" value="Chromosome I"/>
</dbReference>
<evidence type="ECO:0000313" key="1">
    <source>
        <dbReference type="EMBL" id="CUS03993.2"/>
    </source>
</evidence>
<name>A0A170PGX0_9CHLR</name>
<evidence type="ECO:0008006" key="3">
    <source>
        <dbReference type="Google" id="ProtNLM"/>
    </source>
</evidence>
<dbReference type="AlphaFoldDB" id="A0A170PGX0"/>
<gene>
    <name evidence="1" type="ORF">CFX0092_A2115</name>
</gene>
<dbReference type="InterPro" id="IPR013321">
    <property type="entry name" value="Arc_rbn_hlx_hlx"/>
</dbReference>
<sequence>MIEHNSRSARKVTITLPDELVVYADRRADRTGTNRSQVIGQALAYLMATEEAELAAEGYRFYAAEAEEFAAMSSQAVAEAIGSAAPEEPHL</sequence>
<dbReference type="RefSeq" id="WP_157913057.1">
    <property type="nucleotide sequence ID" value="NZ_LN890655.1"/>
</dbReference>
<dbReference type="KEGG" id="pbf:CFX0092_A2115"/>
<evidence type="ECO:0000313" key="2">
    <source>
        <dbReference type="Proteomes" id="UP000215027"/>
    </source>
</evidence>
<protein>
    <recommendedName>
        <fullName evidence="3">Ribbon-helix-helix protein CopG domain-containing protein</fullName>
    </recommendedName>
</protein>